<dbReference type="Gene3D" id="3.40.140.10">
    <property type="entry name" value="Cytidine Deaminase, domain 2"/>
    <property type="match status" value="1"/>
</dbReference>
<comment type="caution">
    <text evidence="2">The sequence shown here is derived from an EMBL/GenBank/DDBJ whole genome shotgun (WGS) entry which is preliminary data.</text>
</comment>
<dbReference type="RefSeq" id="WP_152133994.1">
    <property type="nucleotide sequence ID" value="NZ_QKKZ01000002.1"/>
</dbReference>
<dbReference type="Pfam" id="PF00383">
    <property type="entry name" value="dCMP_cyt_deam_1"/>
    <property type="match status" value="1"/>
</dbReference>
<reference evidence="2 3" key="1">
    <citation type="submission" date="2019-10" db="EMBL/GenBank/DDBJ databases">
        <title>Unraveling microbial dark matter from salterns through culturing: the case of the genus Halosegnis.</title>
        <authorList>
            <person name="Duran-Viseras A."/>
            <person name="Andrei A.-S."/>
            <person name="Vera-Gargallo B."/>
            <person name="Ghai R."/>
            <person name="Sanchez-Porro C."/>
            <person name="Ventosa A."/>
        </authorList>
    </citation>
    <scope>NUCLEOTIDE SEQUENCE [LARGE SCALE GENOMIC DNA]</scope>
    <source>
        <strain evidence="2 3">F18-79</strain>
    </source>
</reference>
<keyword evidence="3" id="KW-1185">Reference proteome</keyword>
<evidence type="ECO:0000259" key="1">
    <source>
        <dbReference type="PROSITE" id="PS51747"/>
    </source>
</evidence>
<dbReference type="GO" id="GO:0003824">
    <property type="term" value="F:catalytic activity"/>
    <property type="evidence" value="ECO:0007669"/>
    <property type="project" value="InterPro"/>
</dbReference>
<name>A0A5N5U829_9EURY</name>
<dbReference type="PANTHER" id="PTHR11079">
    <property type="entry name" value="CYTOSINE DEAMINASE FAMILY MEMBER"/>
    <property type="match status" value="1"/>
</dbReference>
<gene>
    <name evidence="2" type="ORF">DM867_06770</name>
</gene>
<accession>A0A5N5U829</accession>
<dbReference type="SUPFAM" id="SSF53927">
    <property type="entry name" value="Cytidine deaminase-like"/>
    <property type="match status" value="1"/>
</dbReference>
<protein>
    <submittedName>
        <fullName evidence="2">Nucleoside deaminase</fullName>
    </submittedName>
</protein>
<dbReference type="EMBL" id="QKKZ01000002">
    <property type="protein sequence ID" value="KAB7514806.1"/>
    <property type="molecule type" value="Genomic_DNA"/>
</dbReference>
<dbReference type="InterPro" id="IPR002125">
    <property type="entry name" value="CMP_dCMP_dom"/>
</dbReference>
<dbReference type="AlphaFoldDB" id="A0A5N5U829"/>
<proteinExistence type="predicted"/>
<dbReference type="PANTHER" id="PTHR11079:SF179">
    <property type="entry name" value="TRNA(ADENINE(34)) DEAMINASE, CHLOROPLASTIC"/>
    <property type="match status" value="1"/>
</dbReference>
<dbReference type="InterPro" id="IPR016193">
    <property type="entry name" value="Cytidine_deaminase-like"/>
</dbReference>
<dbReference type="CDD" id="cd01285">
    <property type="entry name" value="nucleoside_deaminase"/>
    <property type="match status" value="1"/>
</dbReference>
<evidence type="ECO:0000313" key="3">
    <source>
        <dbReference type="Proteomes" id="UP000326865"/>
    </source>
</evidence>
<sequence>MDIDALEHEQHMKRALELAREAGERGDEPFGSVLVRDGEIVMEERNAVNSADDICRHPELTLARRAASEFTREQCRETVMYTSTEPCAMCSGGIYIAKLGGVVYSVSAERAGEVANNDLVVPSADIFERGSAAVPVVGPVLPDAGEQIHTEWW</sequence>
<organism evidence="2 3">
    <name type="scientific">Halosegnis rubeus</name>
    <dbReference type="NCBI Taxonomy" id="2212850"/>
    <lineage>
        <taxon>Archaea</taxon>
        <taxon>Methanobacteriati</taxon>
        <taxon>Methanobacteriota</taxon>
        <taxon>Stenosarchaea group</taxon>
        <taxon>Halobacteria</taxon>
        <taxon>Halobacteriales</taxon>
        <taxon>Natronomonadaceae</taxon>
        <taxon>Halosegnis</taxon>
    </lineage>
</organism>
<dbReference type="PROSITE" id="PS51747">
    <property type="entry name" value="CYT_DCMP_DEAMINASES_2"/>
    <property type="match status" value="1"/>
</dbReference>
<feature type="domain" description="CMP/dCMP-type deaminase" evidence="1">
    <location>
        <begin position="6"/>
        <end position="115"/>
    </location>
</feature>
<dbReference type="Proteomes" id="UP000326865">
    <property type="component" value="Unassembled WGS sequence"/>
</dbReference>
<evidence type="ECO:0000313" key="2">
    <source>
        <dbReference type="EMBL" id="KAB7514806.1"/>
    </source>
</evidence>